<sequence length="90" mass="10204">MSSTSKKHRNFVSEPMAGKSVTELAGIGDALGRRMKDRGFDKADAVLGHYLTMRKDQGRFENWLKDTSGANSKQANDCYRCLRDWSNEFL</sequence>
<dbReference type="FunFam" id="1.10.150.40:FF:000002">
    <property type="entry name" value="Barrier to autointegration factor 2"/>
    <property type="match status" value="1"/>
</dbReference>
<name>A0A131YRK9_RHIAP</name>
<organism evidence="5">
    <name type="scientific">Rhipicephalus appendiculatus</name>
    <name type="common">Brown ear tick</name>
    <dbReference type="NCBI Taxonomy" id="34631"/>
    <lineage>
        <taxon>Eukaryota</taxon>
        <taxon>Metazoa</taxon>
        <taxon>Ecdysozoa</taxon>
        <taxon>Arthropoda</taxon>
        <taxon>Chelicerata</taxon>
        <taxon>Arachnida</taxon>
        <taxon>Acari</taxon>
        <taxon>Parasitiformes</taxon>
        <taxon>Ixodida</taxon>
        <taxon>Ixodoidea</taxon>
        <taxon>Ixodidae</taxon>
        <taxon>Rhipicephalinae</taxon>
        <taxon>Rhipicephalus</taxon>
        <taxon>Rhipicephalus</taxon>
    </lineage>
</organism>
<dbReference type="GO" id="GO:0003677">
    <property type="term" value="F:DNA binding"/>
    <property type="evidence" value="ECO:0007669"/>
    <property type="project" value="InterPro"/>
</dbReference>
<evidence type="ECO:0000313" key="5">
    <source>
        <dbReference type="EMBL" id="JAP81894.1"/>
    </source>
</evidence>
<accession>A0A131YRK9</accession>
<proteinExistence type="predicted"/>
<dbReference type="InterPro" id="IPR051387">
    <property type="entry name" value="BAF"/>
</dbReference>
<dbReference type="EMBL" id="GEDV01006663">
    <property type="protein sequence ID" value="JAP81894.1"/>
    <property type="molecule type" value="Transcribed_RNA"/>
</dbReference>
<dbReference type="InterPro" id="IPR004122">
    <property type="entry name" value="BAF_prot"/>
</dbReference>
<evidence type="ECO:0000256" key="1">
    <source>
        <dbReference type="ARBA" id="ARBA00004123"/>
    </source>
</evidence>
<reference evidence="5" key="1">
    <citation type="journal article" date="2016" name="Ticks Tick Borne Dis.">
        <title>De novo assembly and annotation of the salivary gland transcriptome of Rhipicephalus appendiculatus male and female ticks during blood feeding.</title>
        <authorList>
            <person name="de Castro M.H."/>
            <person name="de Klerk D."/>
            <person name="Pienaar R."/>
            <person name="Latif A.A."/>
            <person name="Rees D.J."/>
            <person name="Mans B.J."/>
        </authorList>
    </citation>
    <scope>NUCLEOTIDE SEQUENCE</scope>
    <source>
        <tissue evidence="5">Salivary glands</tissue>
    </source>
</reference>
<evidence type="ECO:0000256" key="2">
    <source>
        <dbReference type="ARBA" id="ARBA00023242"/>
    </source>
</evidence>
<dbReference type="GO" id="GO:0051276">
    <property type="term" value="P:chromosome organization"/>
    <property type="evidence" value="ECO:0007669"/>
    <property type="project" value="TreeGrafter"/>
</dbReference>
<dbReference type="Pfam" id="PF02961">
    <property type="entry name" value="SAM_BAF"/>
    <property type="match status" value="1"/>
</dbReference>
<dbReference type="GO" id="GO:0005634">
    <property type="term" value="C:nucleus"/>
    <property type="evidence" value="ECO:0007669"/>
    <property type="project" value="UniProtKB-SubCell"/>
</dbReference>
<evidence type="ECO:0000256" key="3">
    <source>
        <dbReference type="ARBA" id="ARBA00074730"/>
    </source>
</evidence>
<dbReference type="PANTHER" id="PTHR47507">
    <property type="entry name" value="BARRIER TO AUTOINTEGRATION FACTOR 2"/>
    <property type="match status" value="1"/>
</dbReference>
<comment type="subcellular location">
    <subcellularLocation>
        <location evidence="1">Nucleus</location>
    </subcellularLocation>
</comment>
<dbReference type="GO" id="GO:0000793">
    <property type="term" value="C:condensed chromosome"/>
    <property type="evidence" value="ECO:0007669"/>
    <property type="project" value="TreeGrafter"/>
</dbReference>
<dbReference type="InterPro" id="IPR036617">
    <property type="entry name" value="BAF_sf"/>
</dbReference>
<dbReference type="SMART" id="SM01023">
    <property type="entry name" value="BAF"/>
    <property type="match status" value="1"/>
</dbReference>
<dbReference type="SUPFAM" id="SSF47798">
    <property type="entry name" value="Barrier-to-autointegration factor, BAF"/>
    <property type="match status" value="1"/>
</dbReference>
<dbReference type="PANTHER" id="PTHR47507:SF6">
    <property type="entry name" value="BARRIER-TO-AUTOINTEGRATION FACTOR"/>
    <property type="match status" value="1"/>
</dbReference>
<protein>
    <recommendedName>
        <fullName evidence="3">Barrier-to-autointegration factor-like protein</fullName>
    </recommendedName>
    <alternativeName>
        <fullName evidence="4">Barrier-to-autointegration factor 2</fullName>
    </alternativeName>
</protein>
<dbReference type="AlphaFoldDB" id="A0A131YRK9"/>
<keyword evidence="2" id="KW-0539">Nucleus</keyword>
<evidence type="ECO:0000256" key="4">
    <source>
        <dbReference type="ARBA" id="ARBA00079764"/>
    </source>
</evidence>
<dbReference type="Gene3D" id="1.10.150.40">
    <property type="entry name" value="Barrier-to-autointegration factor, BAF"/>
    <property type="match status" value="1"/>
</dbReference>